<reference evidence="2" key="1">
    <citation type="submission" date="2011-07" db="EMBL/GenBank/DDBJ databases">
        <authorList>
            <consortium name="Caenorhabditis brenneri Sequencing and Analysis Consortium"/>
            <person name="Wilson R.K."/>
        </authorList>
    </citation>
    <scope>NUCLEOTIDE SEQUENCE [LARGE SCALE GENOMIC DNA]</scope>
    <source>
        <strain evidence="2">PB2801</strain>
    </source>
</reference>
<evidence type="ECO:0000313" key="2">
    <source>
        <dbReference type="Proteomes" id="UP000008068"/>
    </source>
</evidence>
<dbReference type="Proteomes" id="UP000008068">
    <property type="component" value="Unassembled WGS sequence"/>
</dbReference>
<sequence length="199" mass="22312">MANLEPRNTMALMESQGQPIRVGWSCNNARVASDITYYAYALKFWSTPEHLRVEVEEEEVMEEEILSSGEKASDGEGGNDLDLGNFSRIDHDDLDLPDNEKQIFQALENGEVELEMGLAQLFAGKRKQGRLEEQGNAERLGLACVCVYATETSNKTNCVWQHSTMERSNFVHIAYCECTMVGEYTASGHHQDSGSEHLK</sequence>
<keyword evidence="2" id="KW-1185">Reference proteome</keyword>
<organism evidence="2">
    <name type="scientific">Caenorhabditis brenneri</name>
    <name type="common">Nematode worm</name>
    <dbReference type="NCBI Taxonomy" id="135651"/>
    <lineage>
        <taxon>Eukaryota</taxon>
        <taxon>Metazoa</taxon>
        <taxon>Ecdysozoa</taxon>
        <taxon>Nematoda</taxon>
        <taxon>Chromadorea</taxon>
        <taxon>Rhabditida</taxon>
        <taxon>Rhabditina</taxon>
        <taxon>Rhabditomorpha</taxon>
        <taxon>Rhabditoidea</taxon>
        <taxon>Rhabditidae</taxon>
        <taxon>Peloderinae</taxon>
        <taxon>Caenorhabditis</taxon>
    </lineage>
</organism>
<dbReference type="HOGENOM" id="CLU_1373291_0_0_1"/>
<dbReference type="EMBL" id="GL379788">
    <property type="protein sequence ID" value="EGT40568.1"/>
    <property type="molecule type" value="Genomic_DNA"/>
</dbReference>
<gene>
    <name evidence="1" type="ORF">CAEBREN_14694</name>
</gene>
<evidence type="ECO:0000313" key="1">
    <source>
        <dbReference type="EMBL" id="EGT40568.1"/>
    </source>
</evidence>
<protein>
    <submittedName>
        <fullName evidence="1">Uncharacterized protein</fullName>
    </submittedName>
</protein>
<accession>G0MB62</accession>
<name>G0MB62_CAEBE</name>
<proteinExistence type="predicted"/>
<dbReference type="AlphaFoldDB" id="G0MB62"/>
<dbReference type="InParanoid" id="G0MB62"/>